<keyword evidence="1" id="KW-0472">Membrane</keyword>
<feature type="transmembrane region" description="Helical" evidence="1">
    <location>
        <begin position="173"/>
        <end position="196"/>
    </location>
</feature>
<protein>
    <submittedName>
        <fullName evidence="2">DUF3526 domain-containing protein</fullName>
    </submittedName>
</protein>
<accession>A0ABU8EXD7</accession>
<gene>
    <name evidence="2" type="ORF">WAE96_17985</name>
</gene>
<sequence length="445" mass="50287">MNLVNLELKLLFRNRGFLLQLAVYLVLSLGAVVIGFNHYNKQLTEIEKQHQFAAADIAQWQAAGDKATPGGLGYYLHSPAVKTPSPWSILFKGESQELLTINRIRLLALQGQLYNEPINNSEHLRLTWLDLGFVWVYLLPLLIGFITVTRLAEDKQTGRWQLFSANLSTGSKLLITRIAISVSVLFILNVLVLLAATAFTDIVLSLDTVWLLTILFSYMLFWASVSYLISKLVKQANLSVLAFVVSWLVLAIAIPSARFSSQLDVSQSNTGVSLLMTQRQSINDSWDRDKQADLDTFLAAYPKWQETSKLGEAFDWKWYYAMQTLSDDAAKPMANDYLTHIENANKAPVFRALSPVLNVDLLLTRLANTDRQSDLDMKAQVTDWYNALKDHWYPYLFFNKAYSPQAIADAPKFSYLANTAKDALQLLWLLLLTACLIALSYNRKS</sequence>
<feature type="transmembrane region" description="Helical" evidence="1">
    <location>
        <begin position="423"/>
        <end position="441"/>
    </location>
</feature>
<proteinExistence type="predicted"/>
<name>A0ABU8EXD7_9GAMM</name>
<keyword evidence="1" id="KW-0812">Transmembrane</keyword>
<evidence type="ECO:0000313" key="3">
    <source>
        <dbReference type="Proteomes" id="UP001382455"/>
    </source>
</evidence>
<dbReference type="Pfam" id="PF12040">
    <property type="entry name" value="DUF3526"/>
    <property type="match status" value="1"/>
</dbReference>
<feature type="transmembrane region" description="Helical" evidence="1">
    <location>
        <begin position="134"/>
        <end position="152"/>
    </location>
</feature>
<feature type="transmembrane region" description="Helical" evidence="1">
    <location>
        <begin position="21"/>
        <end position="39"/>
    </location>
</feature>
<reference evidence="2 3" key="1">
    <citation type="submission" date="2023-12" db="EMBL/GenBank/DDBJ databases">
        <title>Friends and Foes: Symbiotic and Algicidal bacterial influence on Karenia brevis blooms.</title>
        <authorList>
            <person name="Fei C."/>
            <person name="Mohamed A.R."/>
            <person name="Booker A."/>
            <person name="Arshad M."/>
            <person name="Klass S."/>
            <person name="Ahn S."/>
            <person name="Gilbert P.M."/>
            <person name="Heil C.A."/>
            <person name="Martinez J.M."/>
            <person name="Amin S.A."/>
        </authorList>
    </citation>
    <scope>NUCLEOTIDE SEQUENCE [LARGE SCALE GENOMIC DNA]</scope>
    <source>
        <strain evidence="2 3">CE15</strain>
    </source>
</reference>
<evidence type="ECO:0000313" key="2">
    <source>
        <dbReference type="EMBL" id="MEI4551571.1"/>
    </source>
</evidence>
<evidence type="ECO:0000256" key="1">
    <source>
        <dbReference type="SAM" id="Phobius"/>
    </source>
</evidence>
<dbReference type="InterPro" id="IPR021913">
    <property type="entry name" value="DUF3526"/>
</dbReference>
<feature type="transmembrane region" description="Helical" evidence="1">
    <location>
        <begin position="208"/>
        <end position="229"/>
    </location>
</feature>
<feature type="transmembrane region" description="Helical" evidence="1">
    <location>
        <begin position="236"/>
        <end position="257"/>
    </location>
</feature>
<dbReference type="RefSeq" id="WP_336436533.1">
    <property type="nucleotide sequence ID" value="NZ_JBAWKS010000002.1"/>
</dbReference>
<dbReference type="EMBL" id="JBAWKS010000002">
    <property type="protein sequence ID" value="MEI4551571.1"/>
    <property type="molecule type" value="Genomic_DNA"/>
</dbReference>
<comment type="caution">
    <text evidence="2">The sequence shown here is derived from an EMBL/GenBank/DDBJ whole genome shotgun (WGS) entry which is preliminary data.</text>
</comment>
<dbReference type="PANTHER" id="PTHR43471">
    <property type="entry name" value="ABC TRANSPORTER PERMEASE"/>
    <property type="match status" value="1"/>
</dbReference>
<keyword evidence="1" id="KW-1133">Transmembrane helix</keyword>
<dbReference type="Proteomes" id="UP001382455">
    <property type="component" value="Unassembled WGS sequence"/>
</dbReference>
<organism evidence="2 3">
    <name type="scientific">Pseudoalteromonas spongiae</name>
    <dbReference type="NCBI Taxonomy" id="298657"/>
    <lineage>
        <taxon>Bacteria</taxon>
        <taxon>Pseudomonadati</taxon>
        <taxon>Pseudomonadota</taxon>
        <taxon>Gammaproteobacteria</taxon>
        <taxon>Alteromonadales</taxon>
        <taxon>Pseudoalteromonadaceae</taxon>
        <taxon>Pseudoalteromonas</taxon>
    </lineage>
</organism>
<keyword evidence="3" id="KW-1185">Reference proteome</keyword>